<accession>A0A5B7HPH5</accession>
<evidence type="ECO:0000313" key="1">
    <source>
        <dbReference type="EMBL" id="MPC73182.1"/>
    </source>
</evidence>
<evidence type="ECO:0000313" key="2">
    <source>
        <dbReference type="Proteomes" id="UP000324222"/>
    </source>
</evidence>
<keyword evidence="2" id="KW-1185">Reference proteome</keyword>
<gene>
    <name evidence="1" type="ORF">E2C01_067500</name>
</gene>
<protein>
    <submittedName>
        <fullName evidence="1">Uncharacterized protein</fullName>
    </submittedName>
</protein>
<organism evidence="1 2">
    <name type="scientific">Portunus trituberculatus</name>
    <name type="common">Swimming crab</name>
    <name type="synonym">Neptunus trituberculatus</name>
    <dbReference type="NCBI Taxonomy" id="210409"/>
    <lineage>
        <taxon>Eukaryota</taxon>
        <taxon>Metazoa</taxon>
        <taxon>Ecdysozoa</taxon>
        <taxon>Arthropoda</taxon>
        <taxon>Crustacea</taxon>
        <taxon>Multicrustacea</taxon>
        <taxon>Malacostraca</taxon>
        <taxon>Eumalacostraca</taxon>
        <taxon>Eucarida</taxon>
        <taxon>Decapoda</taxon>
        <taxon>Pleocyemata</taxon>
        <taxon>Brachyura</taxon>
        <taxon>Eubrachyura</taxon>
        <taxon>Portunoidea</taxon>
        <taxon>Portunidae</taxon>
        <taxon>Portuninae</taxon>
        <taxon>Portunus</taxon>
    </lineage>
</organism>
<comment type="caution">
    <text evidence="1">The sequence shown here is derived from an EMBL/GenBank/DDBJ whole genome shotgun (WGS) entry which is preliminary data.</text>
</comment>
<dbReference type="AlphaFoldDB" id="A0A5B7HPH5"/>
<dbReference type="EMBL" id="VSRR010036254">
    <property type="protein sequence ID" value="MPC73182.1"/>
    <property type="molecule type" value="Genomic_DNA"/>
</dbReference>
<dbReference type="Proteomes" id="UP000324222">
    <property type="component" value="Unassembled WGS sequence"/>
</dbReference>
<sequence>MGISWAVGQEKGKMDRWRVIMRRLLCYSPPGGTLAYCSRIKHVLPSRFFSLAALWFGSELHLKGMLNAKISSFFNPDAAR</sequence>
<name>A0A5B7HPH5_PORTR</name>
<reference evidence="1 2" key="1">
    <citation type="submission" date="2019-05" db="EMBL/GenBank/DDBJ databases">
        <title>Another draft genome of Portunus trituberculatus and its Hox gene families provides insights of decapod evolution.</title>
        <authorList>
            <person name="Jeong J.-H."/>
            <person name="Song I."/>
            <person name="Kim S."/>
            <person name="Choi T."/>
            <person name="Kim D."/>
            <person name="Ryu S."/>
            <person name="Kim W."/>
        </authorList>
    </citation>
    <scope>NUCLEOTIDE SEQUENCE [LARGE SCALE GENOMIC DNA]</scope>
    <source>
        <tissue evidence="1">Muscle</tissue>
    </source>
</reference>
<proteinExistence type="predicted"/>